<evidence type="ECO:0000313" key="2">
    <source>
        <dbReference type="Proteomes" id="UP000287166"/>
    </source>
</evidence>
<dbReference type="GeneID" id="38782020"/>
<dbReference type="Gene3D" id="1.25.40.10">
    <property type="entry name" value="Tetratricopeptide repeat domain"/>
    <property type="match status" value="1"/>
</dbReference>
<dbReference type="OrthoDB" id="5395091at2759"/>
<dbReference type="InterPro" id="IPR011990">
    <property type="entry name" value="TPR-like_helical_dom_sf"/>
</dbReference>
<protein>
    <submittedName>
        <fullName evidence="1">Uncharacterized protein</fullName>
    </submittedName>
</protein>
<dbReference type="RefSeq" id="XP_027616016.1">
    <property type="nucleotide sequence ID" value="XM_027760215.1"/>
</dbReference>
<gene>
    <name evidence="1" type="ORF">SCP_0702890</name>
</gene>
<keyword evidence="2" id="KW-1185">Reference proteome</keyword>
<organism evidence="1 2">
    <name type="scientific">Sparassis crispa</name>
    <dbReference type="NCBI Taxonomy" id="139825"/>
    <lineage>
        <taxon>Eukaryota</taxon>
        <taxon>Fungi</taxon>
        <taxon>Dikarya</taxon>
        <taxon>Basidiomycota</taxon>
        <taxon>Agaricomycotina</taxon>
        <taxon>Agaricomycetes</taxon>
        <taxon>Polyporales</taxon>
        <taxon>Sparassidaceae</taxon>
        <taxon>Sparassis</taxon>
    </lineage>
</organism>
<name>A0A401GSD2_9APHY</name>
<dbReference type="AlphaFoldDB" id="A0A401GSD2"/>
<comment type="caution">
    <text evidence="1">The sequence shown here is derived from an EMBL/GenBank/DDBJ whole genome shotgun (WGS) entry which is preliminary data.</text>
</comment>
<dbReference type="InParanoid" id="A0A401GSD2"/>
<proteinExistence type="predicted"/>
<dbReference type="Proteomes" id="UP000287166">
    <property type="component" value="Unassembled WGS sequence"/>
</dbReference>
<dbReference type="STRING" id="139825.A0A401GSD2"/>
<reference evidence="1 2" key="1">
    <citation type="journal article" date="2018" name="Sci. Rep.">
        <title>Genome sequence of the cauliflower mushroom Sparassis crispa (Hanabiratake) and its association with beneficial usage.</title>
        <authorList>
            <person name="Kiyama R."/>
            <person name="Furutani Y."/>
            <person name="Kawaguchi K."/>
            <person name="Nakanishi T."/>
        </authorList>
    </citation>
    <scope>NUCLEOTIDE SEQUENCE [LARGE SCALE GENOMIC DNA]</scope>
</reference>
<evidence type="ECO:0000313" key="1">
    <source>
        <dbReference type="EMBL" id="GBE85103.1"/>
    </source>
</evidence>
<accession>A0A401GSD2</accession>
<dbReference type="EMBL" id="BFAD01000007">
    <property type="protein sequence ID" value="GBE85103.1"/>
    <property type="molecule type" value="Genomic_DNA"/>
</dbReference>
<sequence length="268" mass="31315">MSAFYLEIFSDDYREKFEEHFSAADQAKGINELKAIIAMVLDGSEEDWRAIGVLTPEVTTSDQMMYTVRWFLERCYWQLSKLLRFSLPTRIAEAEPFLRQMLRDYTEQNDADDRDVLPMLYLACAIQKAPEKEQEALQIFRDAFEYYEGPLQEHKLGVKSELWARANYARLLRKTGAIASATAQEKKIRDYILRNTPAYPPSLYRRMATDMREPDSVKYTLEHHAIQRAWRGIVEFPLVPLRMEEGGVGAVPKVHKMKHASRRRASRR</sequence>